<evidence type="ECO:0008006" key="9">
    <source>
        <dbReference type="Google" id="ProtNLM"/>
    </source>
</evidence>
<dbReference type="EMBL" id="KB741037">
    <property type="protein sequence ID" value="ENN74698.1"/>
    <property type="molecule type" value="Genomic_DNA"/>
</dbReference>
<dbReference type="PRINTS" id="PR00131">
    <property type="entry name" value="GLHYDRLASE1"/>
</dbReference>
<protein>
    <recommendedName>
        <fullName evidence="9">Beta-glucosidase</fullName>
    </recommendedName>
</protein>
<dbReference type="EnsemblMetazoa" id="XM_019908953.1">
    <property type="protein sequence ID" value="XP_019764512.1"/>
    <property type="gene ID" value="LOC109540528"/>
</dbReference>
<dbReference type="Proteomes" id="UP000019118">
    <property type="component" value="Unassembled WGS sequence"/>
</dbReference>
<dbReference type="InterPro" id="IPR033132">
    <property type="entry name" value="GH_1_N_CS"/>
</dbReference>
<sequence length="485" mass="55512">MLLTFLILTAGIGLGSSSENSTAACNLTTFPDDFKFGAGSSAYQVEGGYLDDGKGRSWWDWFANTYLSENGNVACDSYHKYQEDVDALAEIGVTHYRFSISWARILPKGFTNDINQAGVDYYNNLIDALVEVGIEPLVTLFHWDTPYVFSYLGDWTNPKIVEYFVNYADLAFELFGDRVKLWGTINEPLSICQEIPELIRDALFPELPSGVFEYLCGHHVLLAHAKTYRLYQRKYKKTQQGKMGMVISASPKLPASNSSEDAEAVERAYLFDLGWFANPIVFGDYPEEMKQIVANRSKAQNFSSSRLPSFSFHERTLLRGSFDLFYLNNYSFDNVTLAEPSDELTWENDRQVTYVENTVLPVTNVGFVIYPPAMRKILKHIKDNYNDPEIIITENGYSNKGNLTDQDRIRFIQGQLQQVRVSMCLDDVNVSGYMYWSLLDSFEWNSYYTAKFGLVEVDFDSTNLTRTLKDSAYYYKNLIETRSFH</sequence>
<dbReference type="SUPFAM" id="SSF51445">
    <property type="entry name" value="(Trans)glycosidases"/>
    <property type="match status" value="1"/>
</dbReference>
<dbReference type="PROSITE" id="PS00653">
    <property type="entry name" value="GLYCOSYL_HYDROL_F1_2"/>
    <property type="match status" value="1"/>
</dbReference>
<dbReference type="GO" id="GO:0005975">
    <property type="term" value="P:carbohydrate metabolic process"/>
    <property type="evidence" value="ECO:0007669"/>
    <property type="project" value="InterPro"/>
</dbReference>
<keyword evidence="2" id="KW-0378">Hydrolase</keyword>
<organism evidence="6">
    <name type="scientific">Dendroctonus ponderosae</name>
    <name type="common">Mountain pine beetle</name>
    <dbReference type="NCBI Taxonomy" id="77166"/>
    <lineage>
        <taxon>Eukaryota</taxon>
        <taxon>Metazoa</taxon>
        <taxon>Ecdysozoa</taxon>
        <taxon>Arthropoda</taxon>
        <taxon>Hexapoda</taxon>
        <taxon>Insecta</taxon>
        <taxon>Pterygota</taxon>
        <taxon>Neoptera</taxon>
        <taxon>Endopterygota</taxon>
        <taxon>Coleoptera</taxon>
        <taxon>Polyphaga</taxon>
        <taxon>Cucujiformia</taxon>
        <taxon>Curculionidae</taxon>
        <taxon>Scolytinae</taxon>
        <taxon>Dendroctonus</taxon>
    </lineage>
</organism>
<gene>
    <name evidence="7" type="primary">109540528</name>
    <name evidence="6" type="ORF">YQE_08815</name>
</gene>
<evidence type="ECO:0000256" key="2">
    <source>
        <dbReference type="ARBA" id="ARBA00022801"/>
    </source>
</evidence>
<dbReference type="OMA" id="HAQVYHF"/>
<proteinExistence type="inferred from homology"/>
<feature type="chain" id="PRO_5010971732" description="Beta-glucosidase" evidence="5">
    <location>
        <begin position="18"/>
        <end position="485"/>
    </location>
</feature>
<accession>N6TAD6</accession>
<keyword evidence="8" id="KW-1185">Reference proteome</keyword>
<dbReference type="AlphaFoldDB" id="N6TAD6"/>
<keyword evidence="3" id="KW-0326">Glycosidase</keyword>
<evidence type="ECO:0000313" key="8">
    <source>
        <dbReference type="Proteomes" id="UP000019118"/>
    </source>
</evidence>
<evidence type="ECO:0000256" key="3">
    <source>
        <dbReference type="ARBA" id="ARBA00023295"/>
    </source>
</evidence>
<keyword evidence="5" id="KW-0732">Signal</keyword>
<dbReference type="OrthoDB" id="65569at2759"/>
<dbReference type="PANTHER" id="PTHR10353:SF36">
    <property type="entry name" value="LP05116P"/>
    <property type="match status" value="1"/>
</dbReference>
<dbReference type="InterPro" id="IPR001360">
    <property type="entry name" value="Glyco_hydro_1"/>
</dbReference>
<evidence type="ECO:0000313" key="7">
    <source>
        <dbReference type="EnsemblMetazoa" id="XP_019764512.1"/>
    </source>
</evidence>
<comment type="similarity">
    <text evidence="1 4">Belongs to the glycosyl hydrolase 1 family.</text>
</comment>
<dbReference type="GO" id="GO:0008422">
    <property type="term" value="F:beta-glucosidase activity"/>
    <property type="evidence" value="ECO:0007669"/>
    <property type="project" value="TreeGrafter"/>
</dbReference>
<feature type="signal peptide" evidence="5">
    <location>
        <begin position="1"/>
        <end position="17"/>
    </location>
</feature>
<feature type="non-terminal residue" evidence="6">
    <location>
        <position position="1"/>
    </location>
</feature>
<evidence type="ECO:0000256" key="4">
    <source>
        <dbReference type="RuleBase" id="RU003690"/>
    </source>
</evidence>
<evidence type="ECO:0000256" key="1">
    <source>
        <dbReference type="ARBA" id="ARBA00010838"/>
    </source>
</evidence>
<dbReference type="Pfam" id="PF00232">
    <property type="entry name" value="Glyco_hydro_1"/>
    <property type="match status" value="1"/>
</dbReference>
<dbReference type="Gene3D" id="3.20.20.80">
    <property type="entry name" value="Glycosidases"/>
    <property type="match status" value="1"/>
</dbReference>
<reference evidence="6 8" key="1">
    <citation type="journal article" date="2013" name="Genome Biol.">
        <title>Draft genome of the mountain pine beetle, Dendroctonus ponderosae Hopkins, a major forest pest.</title>
        <authorList>
            <person name="Keeling C.I."/>
            <person name="Yuen M.M."/>
            <person name="Liao N.Y."/>
            <person name="Docking T.R."/>
            <person name="Chan S.K."/>
            <person name="Taylor G.A."/>
            <person name="Palmquist D.L."/>
            <person name="Jackman S.D."/>
            <person name="Nguyen A."/>
            <person name="Li M."/>
            <person name="Henderson H."/>
            <person name="Janes J.K."/>
            <person name="Zhao Y."/>
            <person name="Pandoh P."/>
            <person name="Moore R."/>
            <person name="Sperling F.A."/>
            <person name="Huber D.P."/>
            <person name="Birol I."/>
            <person name="Jones S.J."/>
            <person name="Bohlmann J."/>
        </authorList>
    </citation>
    <scope>NUCLEOTIDE SEQUENCE</scope>
</reference>
<dbReference type="InterPro" id="IPR017853">
    <property type="entry name" value="GH"/>
</dbReference>
<dbReference type="HOGENOM" id="CLU_001859_1_3_1"/>
<reference evidence="7" key="2">
    <citation type="submission" date="2024-08" db="UniProtKB">
        <authorList>
            <consortium name="EnsemblMetazoa"/>
        </authorList>
    </citation>
    <scope>IDENTIFICATION</scope>
</reference>
<evidence type="ECO:0000256" key="5">
    <source>
        <dbReference type="SAM" id="SignalP"/>
    </source>
</evidence>
<name>N6TAD6_DENPD</name>
<evidence type="ECO:0000313" key="6">
    <source>
        <dbReference type="EMBL" id="ENN74698.1"/>
    </source>
</evidence>
<dbReference type="PANTHER" id="PTHR10353">
    <property type="entry name" value="GLYCOSYL HYDROLASE"/>
    <property type="match status" value="1"/>
</dbReference>